<accession>A0A314Z740</accession>
<keyword evidence="3" id="KW-1185">Reference proteome</keyword>
<evidence type="ECO:0000313" key="3">
    <source>
        <dbReference type="Proteomes" id="UP000250321"/>
    </source>
</evidence>
<protein>
    <submittedName>
        <fullName evidence="2">Uncharacterized protein</fullName>
    </submittedName>
</protein>
<organism evidence="2 3">
    <name type="scientific">Prunus yedoensis var. nudiflora</name>
    <dbReference type="NCBI Taxonomy" id="2094558"/>
    <lineage>
        <taxon>Eukaryota</taxon>
        <taxon>Viridiplantae</taxon>
        <taxon>Streptophyta</taxon>
        <taxon>Embryophyta</taxon>
        <taxon>Tracheophyta</taxon>
        <taxon>Spermatophyta</taxon>
        <taxon>Magnoliopsida</taxon>
        <taxon>eudicotyledons</taxon>
        <taxon>Gunneridae</taxon>
        <taxon>Pentapetalae</taxon>
        <taxon>rosids</taxon>
        <taxon>fabids</taxon>
        <taxon>Rosales</taxon>
        <taxon>Rosaceae</taxon>
        <taxon>Amygdaloideae</taxon>
        <taxon>Amygdaleae</taxon>
        <taxon>Prunus</taxon>
    </lineage>
</organism>
<feature type="compositionally biased region" description="Polar residues" evidence="1">
    <location>
        <begin position="209"/>
        <end position="220"/>
    </location>
</feature>
<evidence type="ECO:0000256" key="1">
    <source>
        <dbReference type="SAM" id="MobiDB-lite"/>
    </source>
</evidence>
<dbReference type="Proteomes" id="UP000250321">
    <property type="component" value="Unassembled WGS sequence"/>
</dbReference>
<sequence>MEPPSQYVKQPTFQNLRFCGQALQDLNYGVSAAQQTFLCNTISRLVGTVFFSSSPETRALIGSGKSPPRPPRLVYFSSSQKHKLLPKVLMLTKMGHLAVKVGMIPWIKDFFRCLLGRNWQYNKRGSAWPQRKTTLGLSLTPALGVPPPYAFWASGGRLVCSGDSFLYLRLLYLEREKNTKAEASLLAHLSHRPGFEPCEIPDRERGSHLCTSTKNGSGTLNEVRPDEPQQEESQRKKL</sequence>
<dbReference type="OrthoDB" id="10603106at2759"/>
<evidence type="ECO:0000313" key="2">
    <source>
        <dbReference type="EMBL" id="PQQ12651.1"/>
    </source>
</evidence>
<dbReference type="AlphaFoldDB" id="A0A314Z740"/>
<reference evidence="2 3" key="1">
    <citation type="submission" date="2018-02" db="EMBL/GenBank/DDBJ databases">
        <title>Draft genome of wild Prunus yedoensis var. nudiflora.</title>
        <authorList>
            <person name="Baek S."/>
            <person name="Kim J.-H."/>
            <person name="Choi K."/>
            <person name="Kim G.-B."/>
            <person name="Cho A."/>
            <person name="Jang H."/>
            <person name="Shin C.-H."/>
            <person name="Yu H.-J."/>
            <person name="Mun J.-H."/>
        </authorList>
    </citation>
    <scope>NUCLEOTIDE SEQUENCE [LARGE SCALE GENOMIC DNA]</scope>
    <source>
        <strain evidence="3">cv. Jeju island</strain>
        <tissue evidence="2">Leaf</tissue>
    </source>
</reference>
<proteinExistence type="predicted"/>
<comment type="caution">
    <text evidence="2">The sequence shown here is derived from an EMBL/GenBank/DDBJ whole genome shotgun (WGS) entry which is preliminary data.</text>
</comment>
<name>A0A314Z740_PRUYE</name>
<dbReference type="EMBL" id="PJQY01000339">
    <property type="protein sequence ID" value="PQQ12651.1"/>
    <property type="molecule type" value="Genomic_DNA"/>
</dbReference>
<feature type="region of interest" description="Disordered" evidence="1">
    <location>
        <begin position="203"/>
        <end position="238"/>
    </location>
</feature>
<gene>
    <name evidence="2" type="ORF">Pyn_04039</name>
</gene>
<feature type="compositionally biased region" description="Basic and acidic residues" evidence="1">
    <location>
        <begin position="223"/>
        <end position="238"/>
    </location>
</feature>